<comment type="caution">
    <text evidence="7">The sequence shown here is derived from an EMBL/GenBank/DDBJ whole genome shotgun (WGS) entry which is preliminary data.</text>
</comment>
<dbReference type="PROSITE" id="PS01036">
    <property type="entry name" value="HSP70_3"/>
    <property type="match status" value="1"/>
</dbReference>
<evidence type="ECO:0000256" key="2">
    <source>
        <dbReference type="ARBA" id="ARBA00022741"/>
    </source>
</evidence>
<evidence type="ECO:0000256" key="6">
    <source>
        <dbReference type="SAM" id="MobiDB-lite"/>
    </source>
</evidence>
<reference evidence="7 8" key="1">
    <citation type="submission" date="2019-07" db="EMBL/GenBank/DDBJ databases">
        <title>Draft genome assembly of a fouling barnacle, Amphibalanus amphitrite (Darwin, 1854): The first reference genome for Thecostraca.</title>
        <authorList>
            <person name="Kim W."/>
        </authorList>
    </citation>
    <scope>NUCLEOTIDE SEQUENCE [LARGE SCALE GENOMIC DNA]</scope>
    <source>
        <strain evidence="7">SNU_AA5</strain>
        <tissue evidence="7">Soma without cirri and trophi</tissue>
    </source>
</reference>
<dbReference type="Pfam" id="PF00012">
    <property type="entry name" value="HSP70"/>
    <property type="match status" value="1"/>
</dbReference>
<accession>A0A6A4WFD8</accession>
<dbReference type="PANTHER" id="PTHR19375">
    <property type="entry name" value="HEAT SHOCK PROTEIN 70KDA"/>
    <property type="match status" value="1"/>
</dbReference>
<dbReference type="FunFam" id="3.90.640.10:FF:000002">
    <property type="entry name" value="Heat shock 70 kDa"/>
    <property type="match status" value="1"/>
</dbReference>
<dbReference type="FunFam" id="3.30.420.40:FF:000172">
    <property type="entry name" value="Heat shock 70 kDa protein"/>
    <property type="match status" value="1"/>
</dbReference>
<dbReference type="Proteomes" id="UP000440578">
    <property type="component" value="Unassembled WGS sequence"/>
</dbReference>
<dbReference type="PRINTS" id="PR00301">
    <property type="entry name" value="HEATSHOCK70"/>
</dbReference>
<dbReference type="PROSITE" id="PS00297">
    <property type="entry name" value="HSP70_1"/>
    <property type="match status" value="1"/>
</dbReference>
<evidence type="ECO:0000256" key="5">
    <source>
        <dbReference type="RuleBase" id="RU003322"/>
    </source>
</evidence>
<dbReference type="NCBIfam" id="NF001413">
    <property type="entry name" value="PRK00290.1"/>
    <property type="match status" value="1"/>
</dbReference>
<feature type="region of interest" description="Disordered" evidence="6">
    <location>
        <begin position="605"/>
        <end position="692"/>
    </location>
</feature>
<keyword evidence="2 5" id="KW-0547">Nucleotide-binding</keyword>
<dbReference type="Gene3D" id="3.30.420.40">
    <property type="match status" value="2"/>
</dbReference>
<dbReference type="Gene3D" id="1.20.1270.10">
    <property type="match status" value="1"/>
</dbReference>
<dbReference type="OrthoDB" id="29851at2759"/>
<dbReference type="SUPFAM" id="SSF53067">
    <property type="entry name" value="Actin-like ATPase domain"/>
    <property type="match status" value="2"/>
</dbReference>
<feature type="compositionally biased region" description="Gly residues" evidence="6">
    <location>
        <begin position="653"/>
        <end position="663"/>
    </location>
</feature>
<dbReference type="EMBL" id="VIIS01001157">
    <property type="protein sequence ID" value="KAF0301532.1"/>
    <property type="molecule type" value="Genomic_DNA"/>
</dbReference>
<evidence type="ECO:0000256" key="4">
    <source>
        <dbReference type="ARBA" id="ARBA00023016"/>
    </source>
</evidence>
<evidence type="ECO:0000256" key="1">
    <source>
        <dbReference type="ARBA" id="ARBA00007381"/>
    </source>
</evidence>
<dbReference type="InterPro" id="IPR018181">
    <property type="entry name" value="Heat_shock_70_CS"/>
</dbReference>
<dbReference type="Gene3D" id="2.60.34.10">
    <property type="entry name" value="Substrate Binding Domain Of DNAk, Chain A, domain 1"/>
    <property type="match status" value="1"/>
</dbReference>
<dbReference type="FunFam" id="2.60.34.10:FF:000012">
    <property type="entry name" value="Heat shock 70 kDa protein"/>
    <property type="match status" value="1"/>
</dbReference>
<keyword evidence="4 7" id="KW-0346">Stress response</keyword>
<dbReference type="PROSITE" id="PS00329">
    <property type="entry name" value="HSP70_2"/>
    <property type="match status" value="1"/>
</dbReference>
<organism evidence="7 8">
    <name type="scientific">Amphibalanus amphitrite</name>
    <name type="common">Striped barnacle</name>
    <name type="synonym">Balanus amphitrite</name>
    <dbReference type="NCBI Taxonomy" id="1232801"/>
    <lineage>
        <taxon>Eukaryota</taxon>
        <taxon>Metazoa</taxon>
        <taxon>Ecdysozoa</taxon>
        <taxon>Arthropoda</taxon>
        <taxon>Crustacea</taxon>
        <taxon>Multicrustacea</taxon>
        <taxon>Cirripedia</taxon>
        <taxon>Thoracica</taxon>
        <taxon>Thoracicalcarea</taxon>
        <taxon>Balanomorpha</taxon>
        <taxon>Balanoidea</taxon>
        <taxon>Balanidae</taxon>
        <taxon>Amphibalaninae</taxon>
        <taxon>Amphibalanus</taxon>
    </lineage>
</organism>
<comment type="similarity">
    <text evidence="1 5">Belongs to the heat shock protein 70 family.</text>
</comment>
<gene>
    <name evidence="7" type="primary">HSP70B2_6</name>
    <name evidence="7" type="ORF">FJT64_026222</name>
</gene>
<evidence type="ECO:0000256" key="3">
    <source>
        <dbReference type="ARBA" id="ARBA00022840"/>
    </source>
</evidence>
<dbReference type="Gene3D" id="3.90.640.10">
    <property type="entry name" value="Actin, Chain A, domain 4"/>
    <property type="match status" value="1"/>
</dbReference>
<dbReference type="GO" id="GO:0140662">
    <property type="term" value="F:ATP-dependent protein folding chaperone"/>
    <property type="evidence" value="ECO:0007669"/>
    <property type="project" value="InterPro"/>
</dbReference>
<dbReference type="SUPFAM" id="SSF100920">
    <property type="entry name" value="Heat shock protein 70kD (HSP70), peptide-binding domain"/>
    <property type="match status" value="1"/>
</dbReference>
<dbReference type="SUPFAM" id="SSF100934">
    <property type="entry name" value="Heat shock protein 70kD (HSP70), C-terminal subdomain"/>
    <property type="match status" value="1"/>
</dbReference>
<dbReference type="GO" id="GO:0005524">
    <property type="term" value="F:ATP binding"/>
    <property type="evidence" value="ECO:0007669"/>
    <property type="project" value="UniProtKB-KW"/>
</dbReference>
<feature type="compositionally biased region" description="Basic residues" evidence="6">
    <location>
        <begin position="664"/>
        <end position="680"/>
    </location>
</feature>
<dbReference type="InterPro" id="IPR013126">
    <property type="entry name" value="Hsp_70_fam"/>
</dbReference>
<keyword evidence="8" id="KW-1185">Reference proteome</keyword>
<evidence type="ECO:0000313" key="7">
    <source>
        <dbReference type="EMBL" id="KAF0301532.1"/>
    </source>
</evidence>
<dbReference type="FunFam" id="3.30.30.30:FF:000005">
    <property type="entry name" value="Heat shock protein ssb1"/>
    <property type="match status" value="1"/>
</dbReference>
<dbReference type="InterPro" id="IPR029047">
    <property type="entry name" value="HSP70_peptide-bd_sf"/>
</dbReference>
<name>A0A6A4WFD8_AMPAM</name>
<proteinExistence type="inferred from homology"/>
<sequence length="692" mass="76333">MAAPSIGIDLGTTYSCVAVLEHGKVEIIANDQGHRTTPSWVAFTDTERLVGQVAKQQAVRNPHNTVFDAKRLIGRQFTDPAVQQDVKLWPFTVVDSSKGPLISVEYKGERRQFTPEEISAMVLAKMKSTAEAYLGQTVTDVVVTVPAYFSHHQRAATIDAGRIAGLKVRGIINEPTAAALAYGVNKRRGNMSRVLVFDLGGGTFDVSVLKIADGNAFHVLATSGDTHLGGQDFDNRMVQHFVDEFKRKHKIDISKSTKAMQKLRVACEQAKHTLSSATQAEIEIDSLYQGMYFNSKISRARFEQMCMDLFRRTLDSVEKALHDAHLDKSRIDDVVLVGGSTRIPKVQKMLQNFFDGKKLNMNINPDEAVAYGAAIQAAVLEDDPSSSVRDVLLRDVIPLSVGVEVGGLSMSKLIERNTTIPTRRSETFSLGRDNQDGATVRVLEGERVLTSDNCIIGEFTLNGLAARRRDHPGIRVTFDFDADGILHVSASDVQSGRSMEIAITERSGRLSSADIDRMVREAEQFRAEDDALRERIDVKNQLEAFVVKARYAMEDAVAPISEDDRRLMFDTYSETMDWLDKNSLAEKEELVYRLQDLRQRLSPALERITRMPPRPGTDQQQAAGPDPGAGPQRVRRTGRPDDSDSADELLSVGGAGSLDGGGSGRRRHRGSLSHAARRKPGAAEGAPRRRDH</sequence>
<dbReference type="AlphaFoldDB" id="A0A6A4WFD8"/>
<dbReference type="InterPro" id="IPR029048">
    <property type="entry name" value="HSP70_C_sf"/>
</dbReference>
<protein>
    <submittedName>
        <fullName evidence="7">Heat shock protein 70 B2</fullName>
    </submittedName>
</protein>
<dbReference type="FunFam" id="3.30.420.40:FF:000026">
    <property type="entry name" value="Heat shock protein 70"/>
    <property type="match status" value="1"/>
</dbReference>
<evidence type="ECO:0000313" key="8">
    <source>
        <dbReference type="Proteomes" id="UP000440578"/>
    </source>
</evidence>
<dbReference type="InterPro" id="IPR043129">
    <property type="entry name" value="ATPase_NBD"/>
</dbReference>
<keyword evidence="3 5" id="KW-0067">ATP-binding</keyword>
<dbReference type="Gene3D" id="3.30.30.30">
    <property type="match status" value="1"/>
</dbReference>